<dbReference type="InterPro" id="IPR036388">
    <property type="entry name" value="WH-like_DNA-bd_sf"/>
</dbReference>
<dbReference type="SUPFAM" id="SSF46894">
    <property type="entry name" value="C-terminal effector domain of the bipartite response regulators"/>
    <property type="match status" value="1"/>
</dbReference>
<dbReference type="RefSeq" id="WP_102772718.1">
    <property type="nucleotide sequence ID" value="NZ_POQS01000002.1"/>
</dbReference>
<proteinExistence type="predicted"/>
<dbReference type="GO" id="GO:0006355">
    <property type="term" value="P:regulation of DNA-templated transcription"/>
    <property type="evidence" value="ECO:0007669"/>
    <property type="project" value="InterPro"/>
</dbReference>
<evidence type="ECO:0000313" key="3">
    <source>
        <dbReference type="Proteomes" id="UP000235994"/>
    </source>
</evidence>
<sequence length="381" mass="41236">MALGAASDSFLLDLYACCTDPSRWAGVLDRLCSDVGAHSAVLQCLDLEGARAVPYWAAYDTRIDMEAYRAEVSDARNPRLEAWRLQRVARRPGRMATDGELFLPEEAPLRDRLHLQLRRAGLGRFMGAMAPMGGTHWVAIAVHQDPRDEGGFSPRRLERLRKLTPHLLQAATLAQSVGLDRSVSALVDRYLEAWPCALALCDESGGLVWSNRRAREGLDGRAGLRLRSGRICADAAGQSRFAHALAQASLEAEPVFLTLENGQGRTQLALQRLQASQPHGGALVLVSLVQESQAGTRFPVAALRALFGLTEAEARLASALVAGWTVEEYARGRGITVGTARYQLNQVLGKAGARRQADLVRQVLCSAAAQMIGRQEGAAPA</sequence>
<organism evidence="2 3">
    <name type="scientific">Achromobacter pulmonis</name>
    <dbReference type="NCBI Taxonomy" id="1389932"/>
    <lineage>
        <taxon>Bacteria</taxon>
        <taxon>Pseudomonadati</taxon>
        <taxon>Pseudomonadota</taxon>
        <taxon>Betaproteobacteria</taxon>
        <taxon>Burkholderiales</taxon>
        <taxon>Alcaligenaceae</taxon>
        <taxon>Achromobacter</taxon>
    </lineage>
</organism>
<accession>A0A2N8KMI5</accession>
<comment type="caution">
    <text evidence="2">The sequence shown here is derived from an EMBL/GenBank/DDBJ whole genome shotgun (WGS) entry which is preliminary data.</text>
</comment>
<name>A0A2N8KMI5_9BURK</name>
<dbReference type="Proteomes" id="UP000235994">
    <property type="component" value="Unassembled WGS sequence"/>
</dbReference>
<protein>
    <submittedName>
        <fullName evidence="2">Helix-turn-helix transcriptional regulator</fullName>
    </submittedName>
</protein>
<dbReference type="InterPro" id="IPR000792">
    <property type="entry name" value="Tscrpt_reg_LuxR_C"/>
</dbReference>
<evidence type="ECO:0000259" key="1">
    <source>
        <dbReference type="SMART" id="SM00421"/>
    </source>
</evidence>
<dbReference type="EMBL" id="POQS01000002">
    <property type="protein sequence ID" value="PND34659.1"/>
    <property type="molecule type" value="Genomic_DNA"/>
</dbReference>
<keyword evidence="3" id="KW-1185">Reference proteome</keyword>
<evidence type="ECO:0000313" key="2">
    <source>
        <dbReference type="EMBL" id="PND34659.1"/>
    </source>
</evidence>
<dbReference type="SMART" id="SM00421">
    <property type="entry name" value="HTH_LUXR"/>
    <property type="match status" value="1"/>
</dbReference>
<dbReference type="Gene3D" id="1.10.10.10">
    <property type="entry name" value="Winged helix-like DNA-binding domain superfamily/Winged helix DNA-binding domain"/>
    <property type="match status" value="1"/>
</dbReference>
<reference evidence="2 3" key="1">
    <citation type="submission" date="2018-01" db="EMBL/GenBank/DDBJ databases">
        <title>The draft genome of an aniline degradation strain ANB-1.</title>
        <authorList>
            <person name="Zhang L."/>
            <person name="Jiang J."/>
        </authorList>
    </citation>
    <scope>NUCLEOTIDE SEQUENCE [LARGE SCALE GENOMIC DNA]</scope>
    <source>
        <strain evidence="2 3">ANB-1</strain>
    </source>
</reference>
<dbReference type="GO" id="GO:0003677">
    <property type="term" value="F:DNA binding"/>
    <property type="evidence" value="ECO:0007669"/>
    <property type="project" value="InterPro"/>
</dbReference>
<gene>
    <name evidence="2" type="ORF">C1I89_10810</name>
</gene>
<dbReference type="InterPro" id="IPR016032">
    <property type="entry name" value="Sig_transdc_resp-reg_C-effctor"/>
</dbReference>
<feature type="domain" description="HTH luxR-type" evidence="1">
    <location>
        <begin position="306"/>
        <end position="363"/>
    </location>
</feature>
<dbReference type="AlphaFoldDB" id="A0A2N8KMI5"/>